<reference evidence="3" key="1">
    <citation type="submission" date="2017-09" db="EMBL/GenBank/DDBJ databases">
        <authorList>
            <person name="Feng G."/>
            <person name="Zhu H."/>
        </authorList>
    </citation>
    <scope>NUCLEOTIDE SEQUENCE [LARGE SCALE GENOMIC DNA]</scope>
    <source>
        <strain evidence="3">1PNM-20</strain>
    </source>
</reference>
<name>A0A2A2SEF2_9SPHN</name>
<feature type="compositionally biased region" description="Polar residues" evidence="1">
    <location>
        <begin position="43"/>
        <end position="52"/>
    </location>
</feature>
<evidence type="ECO:0000313" key="3">
    <source>
        <dbReference type="Proteomes" id="UP000218151"/>
    </source>
</evidence>
<dbReference type="Proteomes" id="UP000218151">
    <property type="component" value="Unassembled WGS sequence"/>
</dbReference>
<proteinExistence type="predicted"/>
<sequence>MTARVPALILLVLGLAACEARDDSLSRNTTAPVSEESMGENGTMLNDMTTANDVAISNRM</sequence>
<organism evidence="2 3">
    <name type="scientific">Sphingomonas lenta</name>
    <dbReference type="NCBI Taxonomy" id="1141887"/>
    <lineage>
        <taxon>Bacteria</taxon>
        <taxon>Pseudomonadati</taxon>
        <taxon>Pseudomonadota</taxon>
        <taxon>Alphaproteobacteria</taxon>
        <taxon>Sphingomonadales</taxon>
        <taxon>Sphingomonadaceae</taxon>
        <taxon>Sphingomonas</taxon>
    </lineage>
</organism>
<accession>A0A2A2SEF2</accession>
<protein>
    <submittedName>
        <fullName evidence="2">Uncharacterized protein</fullName>
    </submittedName>
</protein>
<dbReference type="RefSeq" id="WP_095997861.1">
    <property type="nucleotide sequence ID" value="NZ_NSLI01000003.1"/>
</dbReference>
<keyword evidence="3" id="KW-1185">Reference proteome</keyword>
<dbReference type="EMBL" id="NSLI01000003">
    <property type="protein sequence ID" value="PAX07619.1"/>
    <property type="molecule type" value="Genomic_DNA"/>
</dbReference>
<dbReference type="PROSITE" id="PS51257">
    <property type="entry name" value="PROKAR_LIPOPROTEIN"/>
    <property type="match status" value="1"/>
</dbReference>
<gene>
    <name evidence="2" type="ORF">CKY28_08180</name>
</gene>
<comment type="caution">
    <text evidence="2">The sequence shown here is derived from an EMBL/GenBank/DDBJ whole genome shotgun (WGS) entry which is preliminary data.</text>
</comment>
<evidence type="ECO:0000313" key="2">
    <source>
        <dbReference type="EMBL" id="PAX07619.1"/>
    </source>
</evidence>
<evidence type="ECO:0000256" key="1">
    <source>
        <dbReference type="SAM" id="MobiDB-lite"/>
    </source>
</evidence>
<dbReference type="AlphaFoldDB" id="A0A2A2SEF2"/>
<feature type="region of interest" description="Disordered" evidence="1">
    <location>
        <begin position="24"/>
        <end position="60"/>
    </location>
</feature>